<dbReference type="EMBL" id="KZ663686">
    <property type="protein sequence ID" value="PPS10729.1"/>
    <property type="molecule type" value="Genomic_DNA"/>
</dbReference>
<name>A0A2P5Y567_GOSBA</name>
<dbReference type="AlphaFoldDB" id="A0A2P5Y567"/>
<evidence type="ECO:0000313" key="3">
    <source>
        <dbReference type="Proteomes" id="UP000239757"/>
    </source>
</evidence>
<accession>A0A2P5Y567</accession>
<protein>
    <submittedName>
        <fullName evidence="2">Uncharacterized protein</fullName>
    </submittedName>
</protein>
<sequence>MELRSTFHLQNIMTNYNDPDTVQFRLRRLVRQLNVPEFGSATYNPSHSKASALPPSLRYLHAILAHKITGRREAPEDITDDVPPQHEDPPCQPPPPSRPVHAAALYADISERFTRFEQ</sequence>
<proteinExistence type="predicted"/>
<feature type="region of interest" description="Disordered" evidence="1">
    <location>
        <begin position="70"/>
        <end position="100"/>
    </location>
</feature>
<evidence type="ECO:0000256" key="1">
    <source>
        <dbReference type="SAM" id="MobiDB-lite"/>
    </source>
</evidence>
<reference evidence="2 3" key="1">
    <citation type="submission" date="2015-01" db="EMBL/GenBank/DDBJ databases">
        <title>Genome of allotetraploid Gossypium barbadense reveals genomic plasticity and fiber elongation in cotton evolution.</title>
        <authorList>
            <person name="Chen X."/>
            <person name="Liu X."/>
            <person name="Zhao B."/>
            <person name="Zheng H."/>
            <person name="Hu Y."/>
            <person name="Lu G."/>
            <person name="Yang C."/>
            <person name="Chen J."/>
            <person name="Shan C."/>
            <person name="Zhang L."/>
            <person name="Zhou Y."/>
            <person name="Wang L."/>
            <person name="Guo W."/>
            <person name="Bai Y."/>
            <person name="Ruan J."/>
            <person name="Shangguan X."/>
            <person name="Mao Y."/>
            <person name="Jiang J."/>
            <person name="Zhu Y."/>
            <person name="Lei J."/>
            <person name="Kang H."/>
            <person name="Chen S."/>
            <person name="He X."/>
            <person name="Wang R."/>
            <person name="Wang Y."/>
            <person name="Chen J."/>
            <person name="Wang L."/>
            <person name="Yu S."/>
            <person name="Wang B."/>
            <person name="Wei J."/>
            <person name="Song S."/>
            <person name="Lu X."/>
            <person name="Gao Z."/>
            <person name="Gu W."/>
            <person name="Deng X."/>
            <person name="Ma D."/>
            <person name="Wang S."/>
            <person name="Liang W."/>
            <person name="Fang L."/>
            <person name="Cai C."/>
            <person name="Zhu X."/>
            <person name="Zhou B."/>
            <person name="Zhang Y."/>
            <person name="Chen Z."/>
            <person name="Xu S."/>
            <person name="Zhu R."/>
            <person name="Wang S."/>
            <person name="Zhang T."/>
            <person name="Zhao G."/>
        </authorList>
    </citation>
    <scope>NUCLEOTIDE SEQUENCE [LARGE SCALE GENOMIC DNA]</scope>
    <source>
        <strain evidence="3">cv. Xinhai21</strain>
        <tissue evidence="2">Leaf</tissue>
    </source>
</reference>
<evidence type="ECO:0000313" key="2">
    <source>
        <dbReference type="EMBL" id="PPS10729.1"/>
    </source>
</evidence>
<dbReference type="Proteomes" id="UP000239757">
    <property type="component" value="Unassembled WGS sequence"/>
</dbReference>
<gene>
    <name evidence="2" type="ORF">GOBAR_AA09912</name>
</gene>
<organism evidence="2 3">
    <name type="scientific">Gossypium barbadense</name>
    <name type="common">Sea Island cotton</name>
    <name type="synonym">Hibiscus barbadensis</name>
    <dbReference type="NCBI Taxonomy" id="3634"/>
    <lineage>
        <taxon>Eukaryota</taxon>
        <taxon>Viridiplantae</taxon>
        <taxon>Streptophyta</taxon>
        <taxon>Embryophyta</taxon>
        <taxon>Tracheophyta</taxon>
        <taxon>Spermatophyta</taxon>
        <taxon>Magnoliopsida</taxon>
        <taxon>eudicotyledons</taxon>
        <taxon>Gunneridae</taxon>
        <taxon>Pentapetalae</taxon>
        <taxon>rosids</taxon>
        <taxon>malvids</taxon>
        <taxon>Malvales</taxon>
        <taxon>Malvaceae</taxon>
        <taxon>Malvoideae</taxon>
        <taxon>Gossypium</taxon>
    </lineage>
</organism>